<gene>
    <name evidence="1" type="ORF">N0V91_003189</name>
</gene>
<dbReference type="Proteomes" id="UP001140510">
    <property type="component" value="Unassembled WGS sequence"/>
</dbReference>
<keyword evidence="2" id="KW-1185">Reference proteome</keyword>
<name>A0A9W8ZJ15_9PLEO</name>
<evidence type="ECO:0000313" key="2">
    <source>
        <dbReference type="Proteomes" id="UP001140510"/>
    </source>
</evidence>
<sequence>MQSDRHWTDEQNSCFQNVHTKVYAREAQLVAERDGDRGFDRDLFHQVVQQELPTDQEQADYHSWVIDRFAASTKTRRETAALTVDDYKNVVLNTNLVDKNQVLQLARLLDRNPYPYIGIGHHKGQHYRLKPMPVLLEVQKEDIWEDDPHQCAEFIIKGINISSGDAKFADPVKDEESRNGDPRIYFDTSTEVKTSEASLLLVTKRTKLSRD</sequence>
<dbReference type="AlphaFoldDB" id="A0A9W8ZJ15"/>
<reference evidence="1" key="1">
    <citation type="submission" date="2022-10" db="EMBL/GenBank/DDBJ databases">
        <title>Tapping the CABI collections for fungal endophytes: first genome assemblies for Collariella, Neodidymelliopsis, Ascochyta clinopodiicola, Didymella pomorum, Didymosphaeria variabile, Neocosmospora piperis and Neocucurbitaria cava.</title>
        <authorList>
            <person name="Hill R."/>
        </authorList>
    </citation>
    <scope>NUCLEOTIDE SEQUENCE</scope>
    <source>
        <strain evidence="1">IMI 355091</strain>
    </source>
</reference>
<organism evidence="1 2">
    <name type="scientific">Didymella pomorum</name>
    <dbReference type="NCBI Taxonomy" id="749634"/>
    <lineage>
        <taxon>Eukaryota</taxon>
        <taxon>Fungi</taxon>
        <taxon>Dikarya</taxon>
        <taxon>Ascomycota</taxon>
        <taxon>Pezizomycotina</taxon>
        <taxon>Dothideomycetes</taxon>
        <taxon>Pleosporomycetidae</taxon>
        <taxon>Pleosporales</taxon>
        <taxon>Pleosporineae</taxon>
        <taxon>Didymellaceae</taxon>
        <taxon>Didymella</taxon>
    </lineage>
</organism>
<accession>A0A9W8ZJ15</accession>
<dbReference type="OrthoDB" id="10478906at2759"/>
<dbReference type="EMBL" id="JAPEVA010000015">
    <property type="protein sequence ID" value="KAJ4408538.1"/>
    <property type="molecule type" value="Genomic_DNA"/>
</dbReference>
<proteinExistence type="predicted"/>
<comment type="caution">
    <text evidence="1">The sequence shown here is derived from an EMBL/GenBank/DDBJ whole genome shotgun (WGS) entry which is preliminary data.</text>
</comment>
<protein>
    <submittedName>
        <fullName evidence="1">Uncharacterized protein</fullName>
    </submittedName>
</protein>
<evidence type="ECO:0000313" key="1">
    <source>
        <dbReference type="EMBL" id="KAJ4408538.1"/>
    </source>
</evidence>